<gene>
    <name evidence="7" type="ORF">A374_10505</name>
</gene>
<dbReference type="PANTHER" id="PTHR13353">
    <property type="entry name" value="TRANSMEMBRANE PROTEIN 19"/>
    <property type="match status" value="1"/>
</dbReference>
<feature type="transmembrane region" description="Helical" evidence="6">
    <location>
        <begin position="148"/>
        <end position="175"/>
    </location>
</feature>
<evidence type="ECO:0000256" key="1">
    <source>
        <dbReference type="ARBA" id="ARBA00004141"/>
    </source>
</evidence>
<dbReference type="PATRIC" id="fig|1196324.3.peg.2149"/>
<dbReference type="OrthoDB" id="9808500at2"/>
<dbReference type="PANTHER" id="PTHR13353:SF5">
    <property type="entry name" value="TRANSMEMBRANE PROTEIN 19"/>
    <property type="match status" value="1"/>
</dbReference>
<evidence type="ECO:0000256" key="4">
    <source>
        <dbReference type="ARBA" id="ARBA00022989"/>
    </source>
</evidence>
<protein>
    <recommendedName>
        <fullName evidence="9">DUF92 domain-containing protein</fullName>
    </recommendedName>
</protein>
<dbReference type="InterPro" id="IPR002794">
    <property type="entry name" value="DUF92_TMEM19"/>
</dbReference>
<feature type="transmembrane region" description="Helical" evidence="6">
    <location>
        <begin position="240"/>
        <end position="260"/>
    </location>
</feature>
<evidence type="ECO:0000256" key="2">
    <source>
        <dbReference type="ARBA" id="ARBA00009012"/>
    </source>
</evidence>
<keyword evidence="5 6" id="KW-0472">Membrane</keyword>
<dbReference type="GO" id="GO:0016020">
    <property type="term" value="C:membrane"/>
    <property type="evidence" value="ECO:0007669"/>
    <property type="project" value="UniProtKB-SubCell"/>
</dbReference>
<feature type="transmembrane region" description="Helical" evidence="6">
    <location>
        <begin position="181"/>
        <end position="201"/>
    </location>
</feature>
<dbReference type="AlphaFoldDB" id="I8AHH5"/>
<dbReference type="Proteomes" id="UP000004080">
    <property type="component" value="Unassembled WGS sequence"/>
</dbReference>
<comment type="similarity">
    <text evidence="2">Belongs to the TMEM19 family.</text>
</comment>
<dbReference type="Pfam" id="PF01940">
    <property type="entry name" value="DUF92"/>
    <property type="match status" value="1"/>
</dbReference>
<evidence type="ECO:0000256" key="5">
    <source>
        <dbReference type="ARBA" id="ARBA00023136"/>
    </source>
</evidence>
<comment type="caution">
    <text evidence="7">The sequence shown here is derived from an EMBL/GenBank/DDBJ whole genome shotgun (WGS) entry which is preliminary data.</text>
</comment>
<keyword evidence="3 6" id="KW-0812">Transmembrane</keyword>
<dbReference type="STRING" id="1196324.A374_10505"/>
<evidence type="ECO:0000313" key="8">
    <source>
        <dbReference type="Proteomes" id="UP000004080"/>
    </source>
</evidence>
<dbReference type="eggNOG" id="COG1836">
    <property type="taxonomic scope" value="Bacteria"/>
</dbReference>
<keyword evidence="8" id="KW-1185">Reference proteome</keyword>
<organism evidence="7 8">
    <name type="scientific">Fictibacillus macauensis ZFHKF-1</name>
    <dbReference type="NCBI Taxonomy" id="1196324"/>
    <lineage>
        <taxon>Bacteria</taxon>
        <taxon>Bacillati</taxon>
        <taxon>Bacillota</taxon>
        <taxon>Bacilli</taxon>
        <taxon>Bacillales</taxon>
        <taxon>Fictibacillaceae</taxon>
        <taxon>Fictibacillus</taxon>
    </lineage>
</organism>
<dbReference type="EMBL" id="AKKV01000026">
    <property type="protein sequence ID" value="EIT85167.1"/>
    <property type="molecule type" value="Genomic_DNA"/>
</dbReference>
<evidence type="ECO:0000256" key="6">
    <source>
        <dbReference type="SAM" id="Phobius"/>
    </source>
</evidence>
<reference evidence="7 8" key="1">
    <citation type="journal article" date="2012" name="J. Bacteriol.">
        <title>Genome of Bacillus macauensis ZFHKF-1, a Long-Chain-Forming Bacterium.</title>
        <authorList>
            <person name="Cai L."/>
            <person name="Zhang T."/>
        </authorList>
    </citation>
    <scope>NUCLEOTIDE SEQUENCE [LARGE SCALE GENOMIC DNA]</scope>
    <source>
        <strain evidence="7 8">ZFHKF-1</strain>
    </source>
</reference>
<name>I8AHH5_9BACL</name>
<accession>I8AHH5</accession>
<proteinExistence type="inferred from homology"/>
<feature type="transmembrane region" description="Helical" evidence="6">
    <location>
        <begin position="33"/>
        <end position="60"/>
    </location>
</feature>
<dbReference type="RefSeq" id="WP_007202185.1">
    <property type="nucleotide sequence ID" value="NZ_AKKV01000026.1"/>
</dbReference>
<evidence type="ECO:0000313" key="7">
    <source>
        <dbReference type="EMBL" id="EIT85167.1"/>
    </source>
</evidence>
<sequence length="261" mass="27877">MIIALLLAVAVYCAYRFSLLTGAAALCSWLIGILVYVAFSGAGLILLLFFFLSSSVIGLWGKSRKRELATLVHEKHGRTIGQVLANGGVALLAASGQCLLPHPFWLVLFVGSLAEATADTWASEVGVLAKGQPFHLLRLQRVAPGVSGAVSLLGTTAAFLGALITATVALAFFSFPSSNGWLLLSVVFGGFGGNLIDTIVGGSLQVSYHCRVCQTEVEEEIHCGHRTKRYKGWRFFDNNVVNFVSCCLGGLLAGMLFLYMQ</sequence>
<evidence type="ECO:0000256" key="3">
    <source>
        <dbReference type="ARBA" id="ARBA00022692"/>
    </source>
</evidence>
<comment type="subcellular location">
    <subcellularLocation>
        <location evidence="1">Membrane</location>
        <topology evidence="1">Multi-pass membrane protein</topology>
    </subcellularLocation>
</comment>
<evidence type="ECO:0008006" key="9">
    <source>
        <dbReference type="Google" id="ProtNLM"/>
    </source>
</evidence>
<keyword evidence="4 6" id="KW-1133">Transmembrane helix</keyword>